<evidence type="ECO:0000256" key="4">
    <source>
        <dbReference type="ARBA" id="ARBA00022692"/>
    </source>
</evidence>
<keyword evidence="5" id="KW-0864">Zinc transport</keyword>
<evidence type="ECO:0000259" key="10">
    <source>
        <dbReference type="Pfam" id="PF01545"/>
    </source>
</evidence>
<name>A0A7V4LD70_9BACT</name>
<feature type="transmembrane region" description="Helical" evidence="9">
    <location>
        <begin position="117"/>
        <end position="141"/>
    </location>
</feature>
<dbReference type="AlphaFoldDB" id="A0A7V4LD70"/>
<feature type="transmembrane region" description="Helical" evidence="9">
    <location>
        <begin position="81"/>
        <end position="105"/>
    </location>
</feature>
<keyword evidence="3" id="KW-0813">Transport</keyword>
<evidence type="ECO:0000256" key="8">
    <source>
        <dbReference type="ARBA" id="ARBA00023136"/>
    </source>
</evidence>
<evidence type="ECO:0000256" key="3">
    <source>
        <dbReference type="ARBA" id="ARBA00022448"/>
    </source>
</evidence>
<dbReference type="Pfam" id="PF16916">
    <property type="entry name" value="ZT_dimer"/>
    <property type="match status" value="1"/>
</dbReference>
<dbReference type="InterPro" id="IPR036837">
    <property type="entry name" value="Cation_efflux_CTD_sf"/>
</dbReference>
<proteinExistence type="inferred from homology"/>
<dbReference type="PANTHER" id="PTHR11562">
    <property type="entry name" value="CATION EFFLUX PROTEIN/ ZINC TRANSPORTER"/>
    <property type="match status" value="1"/>
</dbReference>
<organism evidence="12">
    <name type="scientific">Desulfobacca acetoxidans</name>
    <dbReference type="NCBI Taxonomy" id="60893"/>
    <lineage>
        <taxon>Bacteria</taxon>
        <taxon>Pseudomonadati</taxon>
        <taxon>Thermodesulfobacteriota</taxon>
        <taxon>Desulfobaccia</taxon>
        <taxon>Desulfobaccales</taxon>
        <taxon>Desulfobaccaceae</taxon>
        <taxon>Desulfobacca</taxon>
    </lineage>
</organism>
<dbReference type="InterPro" id="IPR027470">
    <property type="entry name" value="Cation_efflux_CTD"/>
</dbReference>
<sequence length="310" mass="33696">MNHHLHLPGAPLVGHRVRLYLAFATQSAFFVVELVGGILTNSLALLADAGHMLSDVAALGLSLLAMVYAQKPPTARKTFGYHRLEILAALVNGLVLWAMAAYIFYEAYSRFSQPPELAGAPVMIIAAVGLAVNVFGMLILYPARHHNLNFRSAFLHLAADSLGSIGALAAGVAIYLKGWYWFDPLAGGAIAVLVVIGSWQVVWEAADILMEATPRHLVLGEVRDTLLSHPAVQEIHDLHVWSISSGLYSISVHVVIKDGGERDCLTWELEELLARRHGLHHATIQLEGPGYHNPRICTLGPEGRCPEGHK</sequence>
<dbReference type="NCBIfam" id="TIGR01297">
    <property type="entry name" value="CDF"/>
    <property type="match status" value="1"/>
</dbReference>
<evidence type="ECO:0000256" key="1">
    <source>
        <dbReference type="ARBA" id="ARBA00004141"/>
    </source>
</evidence>
<keyword evidence="7" id="KW-0406">Ion transport</keyword>
<dbReference type="GO" id="GO:0005385">
    <property type="term" value="F:zinc ion transmembrane transporter activity"/>
    <property type="evidence" value="ECO:0007669"/>
    <property type="project" value="TreeGrafter"/>
</dbReference>
<dbReference type="EMBL" id="DSXI01000390">
    <property type="protein sequence ID" value="HGS05398.1"/>
    <property type="molecule type" value="Genomic_DNA"/>
</dbReference>
<dbReference type="Gene3D" id="1.20.1510.10">
    <property type="entry name" value="Cation efflux protein transmembrane domain"/>
    <property type="match status" value="1"/>
</dbReference>
<accession>A0A7V4LD70</accession>
<dbReference type="InterPro" id="IPR027469">
    <property type="entry name" value="Cation_efflux_TMD_sf"/>
</dbReference>
<dbReference type="InterPro" id="IPR058533">
    <property type="entry name" value="Cation_efflux_TM"/>
</dbReference>
<feature type="transmembrane region" description="Helical" evidence="9">
    <location>
        <begin position="153"/>
        <end position="176"/>
    </location>
</feature>
<feature type="transmembrane region" description="Helical" evidence="9">
    <location>
        <begin position="20"/>
        <end position="39"/>
    </location>
</feature>
<comment type="similarity">
    <text evidence="2">Belongs to the cation diffusion facilitator (CDF) transporter (TC 2.A.4) family. SLC30A subfamily.</text>
</comment>
<feature type="transmembrane region" description="Helical" evidence="9">
    <location>
        <begin position="51"/>
        <end position="69"/>
    </location>
</feature>
<protein>
    <submittedName>
        <fullName evidence="12">Cation transporter</fullName>
    </submittedName>
</protein>
<feature type="domain" description="Cation efflux protein transmembrane" evidence="10">
    <location>
        <begin position="19"/>
        <end position="210"/>
    </location>
</feature>
<comment type="caution">
    <text evidence="12">The sequence shown here is derived from an EMBL/GenBank/DDBJ whole genome shotgun (WGS) entry which is preliminary data.</text>
</comment>
<reference evidence="12" key="1">
    <citation type="journal article" date="2020" name="mSystems">
        <title>Genome- and Community-Level Interaction Insights into Carbon Utilization and Element Cycling Functions of Hydrothermarchaeota in Hydrothermal Sediment.</title>
        <authorList>
            <person name="Zhou Z."/>
            <person name="Liu Y."/>
            <person name="Xu W."/>
            <person name="Pan J."/>
            <person name="Luo Z.H."/>
            <person name="Li M."/>
        </authorList>
    </citation>
    <scope>NUCLEOTIDE SEQUENCE [LARGE SCALE GENOMIC DNA]</scope>
    <source>
        <strain evidence="12">SpSt-548</strain>
    </source>
</reference>
<dbReference type="SUPFAM" id="SSF160240">
    <property type="entry name" value="Cation efflux protein cytoplasmic domain-like"/>
    <property type="match status" value="1"/>
</dbReference>
<keyword evidence="4 9" id="KW-0812">Transmembrane</keyword>
<keyword evidence="5" id="KW-0862">Zinc</keyword>
<keyword evidence="6 9" id="KW-1133">Transmembrane helix</keyword>
<feature type="transmembrane region" description="Helical" evidence="9">
    <location>
        <begin position="188"/>
        <end position="206"/>
    </location>
</feature>
<dbReference type="InterPro" id="IPR050681">
    <property type="entry name" value="CDF/SLC30A"/>
</dbReference>
<dbReference type="SUPFAM" id="SSF161111">
    <property type="entry name" value="Cation efflux protein transmembrane domain-like"/>
    <property type="match status" value="1"/>
</dbReference>
<dbReference type="GO" id="GO:0005886">
    <property type="term" value="C:plasma membrane"/>
    <property type="evidence" value="ECO:0007669"/>
    <property type="project" value="TreeGrafter"/>
</dbReference>
<evidence type="ECO:0000259" key="11">
    <source>
        <dbReference type="Pfam" id="PF16916"/>
    </source>
</evidence>
<feature type="domain" description="Cation efflux protein cytoplasmic" evidence="11">
    <location>
        <begin position="215"/>
        <end position="287"/>
    </location>
</feature>
<dbReference type="Pfam" id="PF01545">
    <property type="entry name" value="Cation_efflux"/>
    <property type="match status" value="1"/>
</dbReference>
<evidence type="ECO:0000256" key="9">
    <source>
        <dbReference type="SAM" id="Phobius"/>
    </source>
</evidence>
<evidence type="ECO:0000256" key="2">
    <source>
        <dbReference type="ARBA" id="ARBA00008873"/>
    </source>
</evidence>
<evidence type="ECO:0000256" key="5">
    <source>
        <dbReference type="ARBA" id="ARBA00022906"/>
    </source>
</evidence>
<comment type="subcellular location">
    <subcellularLocation>
        <location evidence="1">Membrane</location>
        <topology evidence="1">Multi-pass membrane protein</topology>
    </subcellularLocation>
</comment>
<dbReference type="InterPro" id="IPR002524">
    <property type="entry name" value="Cation_efflux"/>
</dbReference>
<dbReference type="PANTHER" id="PTHR11562:SF17">
    <property type="entry name" value="RE54080P-RELATED"/>
    <property type="match status" value="1"/>
</dbReference>
<evidence type="ECO:0000256" key="7">
    <source>
        <dbReference type="ARBA" id="ARBA00023065"/>
    </source>
</evidence>
<keyword evidence="8 9" id="KW-0472">Membrane</keyword>
<evidence type="ECO:0000256" key="6">
    <source>
        <dbReference type="ARBA" id="ARBA00022989"/>
    </source>
</evidence>
<gene>
    <name evidence="12" type="ORF">ENT08_06635</name>
</gene>
<evidence type="ECO:0000313" key="12">
    <source>
        <dbReference type="EMBL" id="HGS05398.1"/>
    </source>
</evidence>